<dbReference type="GO" id="GO:0102965">
    <property type="term" value="F:alcohol-forming long-chain fatty acyl-CoA reductase activity"/>
    <property type="evidence" value="ECO:0007669"/>
    <property type="project" value="UniProtKB-EC"/>
</dbReference>
<dbReference type="FunFam" id="3.40.50.720:FF:000143">
    <property type="entry name" value="Fatty acyl-CoA reductase"/>
    <property type="match status" value="1"/>
</dbReference>
<evidence type="ECO:0000256" key="10">
    <source>
        <dbReference type="RuleBase" id="RU363097"/>
    </source>
</evidence>
<reference evidence="13" key="1">
    <citation type="submission" date="2015-11" db="EMBL/GenBank/DDBJ databases">
        <title>De novo transcriptome assembly of four potential Pierce s Disease insect vectors from Arizona vineyards.</title>
        <authorList>
            <person name="Tassone E.E."/>
        </authorList>
    </citation>
    <scope>NUCLEOTIDE SEQUENCE</scope>
</reference>
<organism evidence="13">
    <name type="scientific">Cuerna arida</name>
    <dbReference type="NCBI Taxonomy" id="1464854"/>
    <lineage>
        <taxon>Eukaryota</taxon>
        <taxon>Metazoa</taxon>
        <taxon>Ecdysozoa</taxon>
        <taxon>Arthropoda</taxon>
        <taxon>Hexapoda</taxon>
        <taxon>Insecta</taxon>
        <taxon>Pterygota</taxon>
        <taxon>Neoptera</taxon>
        <taxon>Paraneoptera</taxon>
        <taxon>Hemiptera</taxon>
        <taxon>Auchenorrhyncha</taxon>
        <taxon>Membracoidea</taxon>
        <taxon>Cicadellidae</taxon>
        <taxon>Cicadellinae</taxon>
        <taxon>Proconiini</taxon>
        <taxon>Cuerna</taxon>
    </lineage>
</organism>
<dbReference type="AlphaFoldDB" id="A0A1B6EM21"/>
<dbReference type="Pfam" id="PF07993">
    <property type="entry name" value="NAD_binding_4"/>
    <property type="match status" value="1"/>
</dbReference>
<gene>
    <name evidence="13" type="ORF">g.20915</name>
</gene>
<comment type="subcellular location">
    <subcellularLocation>
        <location evidence="1">Membrane</location>
        <topology evidence="1">Multi-pass membrane protein</topology>
    </subcellularLocation>
</comment>
<evidence type="ECO:0000259" key="12">
    <source>
        <dbReference type="Pfam" id="PF07993"/>
    </source>
</evidence>
<evidence type="ECO:0000256" key="4">
    <source>
        <dbReference type="ARBA" id="ARBA00022692"/>
    </source>
</evidence>
<keyword evidence="8" id="KW-0472">Membrane</keyword>
<evidence type="ECO:0000256" key="6">
    <source>
        <dbReference type="ARBA" id="ARBA00022989"/>
    </source>
</evidence>
<dbReference type="Pfam" id="PF03015">
    <property type="entry name" value="Sterile"/>
    <property type="match status" value="1"/>
</dbReference>
<comment type="catalytic activity">
    <reaction evidence="9 10">
        <text>a long-chain fatty acyl-CoA + 2 NADPH + 2 H(+) = a long-chain primary fatty alcohol + 2 NADP(+) + CoA</text>
        <dbReference type="Rhea" id="RHEA:52716"/>
        <dbReference type="ChEBI" id="CHEBI:15378"/>
        <dbReference type="ChEBI" id="CHEBI:57287"/>
        <dbReference type="ChEBI" id="CHEBI:57783"/>
        <dbReference type="ChEBI" id="CHEBI:58349"/>
        <dbReference type="ChEBI" id="CHEBI:77396"/>
        <dbReference type="ChEBI" id="CHEBI:83139"/>
        <dbReference type="EC" id="1.2.1.84"/>
    </reaction>
</comment>
<keyword evidence="6" id="KW-1133">Transmembrane helix</keyword>
<evidence type="ECO:0000256" key="8">
    <source>
        <dbReference type="ARBA" id="ARBA00023136"/>
    </source>
</evidence>
<dbReference type="SUPFAM" id="SSF51735">
    <property type="entry name" value="NAD(P)-binding Rossmann-fold domains"/>
    <property type="match status" value="1"/>
</dbReference>
<evidence type="ECO:0000256" key="7">
    <source>
        <dbReference type="ARBA" id="ARBA00023098"/>
    </source>
</evidence>
<dbReference type="InterPro" id="IPR036291">
    <property type="entry name" value="NAD(P)-bd_dom_sf"/>
</dbReference>
<dbReference type="InterPro" id="IPR026055">
    <property type="entry name" value="FAR"/>
</dbReference>
<dbReference type="InterPro" id="IPR013120">
    <property type="entry name" value="FAR_NAD-bd"/>
</dbReference>
<dbReference type="GO" id="GO:0080019">
    <property type="term" value="F:alcohol-forming very long-chain fatty acyl-CoA reductase activity"/>
    <property type="evidence" value="ECO:0007669"/>
    <property type="project" value="InterPro"/>
</dbReference>
<dbReference type="GO" id="GO:0035336">
    <property type="term" value="P:long-chain fatty-acyl-CoA metabolic process"/>
    <property type="evidence" value="ECO:0007669"/>
    <property type="project" value="TreeGrafter"/>
</dbReference>
<protein>
    <recommendedName>
        <fullName evidence="10">Fatty acyl-CoA reductase</fullName>
        <ecNumber evidence="10">1.2.1.84</ecNumber>
    </recommendedName>
</protein>
<keyword evidence="10" id="KW-0560">Oxidoreductase</keyword>
<dbReference type="GO" id="GO:0005777">
    <property type="term" value="C:peroxisome"/>
    <property type="evidence" value="ECO:0007669"/>
    <property type="project" value="TreeGrafter"/>
</dbReference>
<evidence type="ECO:0000259" key="11">
    <source>
        <dbReference type="Pfam" id="PF03015"/>
    </source>
</evidence>
<evidence type="ECO:0000313" key="13">
    <source>
        <dbReference type="EMBL" id="JAS38987.1"/>
    </source>
</evidence>
<dbReference type="CDD" id="cd05236">
    <property type="entry name" value="FAR-N_SDR_e"/>
    <property type="match status" value="1"/>
</dbReference>
<evidence type="ECO:0000256" key="3">
    <source>
        <dbReference type="ARBA" id="ARBA00022516"/>
    </source>
</evidence>
<dbReference type="EC" id="1.2.1.84" evidence="10"/>
<dbReference type="CDD" id="cd09071">
    <property type="entry name" value="FAR_C"/>
    <property type="match status" value="1"/>
</dbReference>
<dbReference type="PANTHER" id="PTHR11011:SF116">
    <property type="entry name" value="FATTY ACYL-COA REDUCTASE CG5065-RELATED"/>
    <property type="match status" value="1"/>
</dbReference>
<keyword evidence="3 10" id="KW-0444">Lipid biosynthesis</keyword>
<dbReference type="InterPro" id="IPR033640">
    <property type="entry name" value="FAR_C"/>
</dbReference>
<feature type="domain" description="Fatty acyl-CoA reductase C-terminal" evidence="11">
    <location>
        <begin position="361"/>
        <end position="453"/>
    </location>
</feature>
<evidence type="ECO:0000256" key="2">
    <source>
        <dbReference type="ARBA" id="ARBA00005928"/>
    </source>
</evidence>
<dbReference type="EMBL" id="GECZ01030782">
    <property type="protein sequence ID" value="JAS38987.1"/>
    <property type="molecule type" value="Transcribed_RNA"/>
</dbReference>
<keyword evidence="7 10" id="KW-0443">Lipid metabolism</keyword>
<proteinExistence type="inferred from homology"/>
<comment type="function">
    <text evidence="10">Catalyzes the reduction of fatty acyl-CoA to fatty alcohols.</text>
</comment>
<keyword evidence="5 10" id="KW-0521">NADP</keyword>
<feature type="domain" description="Thioester reductase (TE)" evidence="12">
    <location>
        <begin position="20"/>
        <end position="290"/>
    </location>
</feature>
<dbReference type="PANTHER" id="PTHR11011">
    <property type="entry name" value="MALE STERILITY PROTEIN 2-RELATED"/>
    <property type="match status" value="1"/>
</dbReference>
<dbReference type="Gene3D" id="3.40.50.720">
    <property type="entry name" value="NAD(P)-binding Rossmann-like Domain"/>
    <property type="match status" value="1"/>
</dbReference>
<comment type="similarity">
    <text evidence="2 10">Belongs to the fatty acyl-CoA reductase family.</text>
</comment>
<sequence>MMSGSEGHVAEFYRGRHILVTGGTGFMGKVLVEKLLRSCPELERIYLLMRPKKGQDVSKRLDELVNAPIFDWLKQHHPEQLKKLTSVCGDITKPVLGLSEQHQRMLQAEVSIVFHSAATVKFDEALRQSVAMNLQGTKTLTQLCLNFPKLEAFVHVSTAYCNCDRQEVHEVIYAPPADPEKIIQCVEALDQDILDSMTDKIIKNRPNTYTFTKALAEHVLLKQSAHLPIAIIRPSIVTASWKEPMPGWVDNLNGPTGLLAGAGKGLLRTILCHRNKVADLIPVDMAINLMITVAWHLATIRPNRLLIYNCTSGSSNPIYWRDLEKWGQQFLVTHPFSNVLWYPGGSFKSSWLINKMCVYAFHFTPALIMDTISLLSGQKPIMLRIQDKVQKAVTCLEFFTTHEWQFMNDNMTQLLADMHPDDRDEFDFNVSALNWESYIESYVLGTRKYIIKDDMKTMDSAKKHLRRMYWVHRFSQLLILALGWHVIRSGKLTTLGYNILSHILNFINLPSLPRSK</sequence>
<accession>A0A1B6EM21</accession>
<evidence type="ECO:0000256" key="5">
    <source>
        <dbReference type="ARBA" id="ARBA00022857"/>
    </source>
</evidence>
<name>A0A1B6EM21_9HEMI</name>
<keyword evidence="4" id="KW-0812">Transmembrane</keyword>
<dbReference type="GO" id="GO:0016020">
    <property type="term" value="C:membrane"/>
    <property type="evidence" value="ECO:0007669"/>
    <property type="project" value="UniProtKB-SubCell"/>
</dbReference>
<evidence type="ECO:0000256" key="9">
    <source>
        <dbReference type="ARBA" id="ARBA00052530"/>
    </source>
</evidence>
<evidence type="ECO:0000256" key="1">
    <source>
        <dbReference type="ARBA" id="ARBA00004141"/>
    </source>
</evidence>